<dbReference type="EMBL" id="CCRF01000022">
    <property type="protein sequence ID" value="CEE00509.1"/>
    <property type="molecule type" value="Genomic_DNA"/>
</dbReference>
<dbReference type="RefSeq" id="WP_034768035.1">
    <property type="nucleotide sequence ID" value="NZ_CCRF01000022.1"/>
</dbReference>
<accession>A0A090KPC4</accession>
<dbReference type="AlphaFoldDB" id="A0A090KPC4"/>
<keyword evidence="1" id="KW-0812">Transmembrane</keyword>
<keyword evidence="3" id="KW-1185">Reference proteome</keyword>
<keyword evidence="1" id="KW-0472">Membrane</keyword>
<name>A0A090KPC4_9BACI</name>
<evidence type="ECO:0000313" key="3">
    <source>
        <dbReference type="Proteomes" id="UP000040576"/>
    </source>
</evidence>
<proteinExistence type="predicted"/>
<evidence type="ECO:0000313" key="2">
    <source>
        <dbReference type="EMBL" id="CEE00509.1"/>
    </source>
</evidence>
<protein>
    <recommendedName>
        <fullName evidence="4">Flagellar basal body rod protein</fullName>
    </recommendedName>
</protein>
<keyword evidence="1" id="KW-1133">Transmembrane helix</keyword>
<gene>
    <name evidence="2" type="ORF">BT1A1_0654</name>
</gene>
<evidence type="ECO:0000256" key="1">
    <source>
        <dbReference type="SAM" id="Phobius"/>
    </source>
</evidence>
<dbReference type="Proteomes" id="UP000040576">
    <property type="component" value="Unassembled WGS sequence"/>
</dbReference>
<reference evidence="2 3" key="1">
    <citation type="submission" date="2014-07" db="EMBL/GenBank/DDBJ databases">
        <authorList>
            <person name="Wibberg Daniel"/>
        </authorList>
    </citation>
    <scope>NUCLEOTIDE SEQUENCE [LARGE SCALE GENOMIC DNA]</scope>
</reference>
<evidence type="ECO:0008006" key="4">
    <source>
        <dbReference type="Google" id="ProtNLM"/>
    </source>
</evidence>
<organism evidence="2 3">
    <name type="scientific">Caldibacillus thermoamylovorans</name>
    <dbReference type="NCBI Taxonomy" id="35841"/>
    <lineage>
        <taxon>Bacteria</taxon>
        <taxon>Bacillati</taxon>
        <taxon>Bacillota</taxon>
        <taxon>Bacilli</taxon>
        <taxon>Bacillales</taxon>
        <taxon>Bacillaceae</taxon>
        <taxon>Caldibacillus</taxon>
    </lineage>
</organism>
<feature type="transmembrane region" description="Helical" evidence="1">
    <location>
        <begin position="51"/>
        <end position="84"/>
    </location>
</feature>
<sequence>MKKFLLFVGGLAALLILLANLGPIVLLALSVWLLYIIFKKFIRSDSTLGKIGWVILGLIVFGIAFSNIYAIIGVAAAFALYYIYKSWKKDDHYPVVGVMKDDDPFTNFEREWAELNK</sequence>